<dbReference type="InterPro" id="IPR000160">
    <property type="entry name" value="GGDEF_dom"/>
</dbReference>
<dbReference type="CDD" id="cd00060">
    <property type="entry name" value="FHA"/>
    <property type="match status" value="1"/>
</dbReference>
<reference evidence="4" key="1">
    <citation type="submission" date="2020-02" db="EMBL/GenBank/DDBJ databases">
        <authorList>
            <person name="Meier V. D."/>
        </authorList>
    </citation>
    <scope>NUCLEOTIDE SEQUENCE</scope>
    <source>
        <strain evidence="4">AVDCRST_MAG14</strain>
    </source>
</reference>
<dbReference type="PANTHER" id="PTHR45138">
    <property type="entry name" value="REGULATORY COMPONENTS OF SENSORY TRANSDUCTION SYSTEM"/>
    <property type="match status" value="1"/>
</dbReference>
<dbReference type="Pfam" id="PF00990">
    <property type="entry name" value="GGDEF"/>
    <property type="match status" value="1"/>
</dbReference>
<dbReference type="InterPro" id="IPR043128">
    <property type="entry name" value="Rev_trsase/Diguanyl_cyclase"/>
</dbReference>
<feature type="domain" description="GGDEF" evidence="3">
    <location>
        <begin position="148"/>
        <end position="280"/>
    </location>
</feature>
<dbReference type="AlphaFoldDB" id="A0A6J4R4P9"/>
<dbReference type="GO" id="GO:0052621">
    <property type="term" value="F:diguanylate cyclase activity"/>
    <property type="evidence" value="ECO:0007669"/>
    <property type="project" value="TreeGrafter"/>
</dbReference>
<accession>A0A6J4R4P9</accession>
<dbReference type="PROSITE" id="PS50887">
    <property type="entry name" value="GGDEF"/>
    <property type="match status" value="1"/>
</dbReference>
<dbReference type="InterPro" id="IPR029787">
    <property type="entry name" value="Nucleotide_cyclase"/>
</dbReference>
<evidence type="ECO:0000256" key="1">
    <source>
        <dbReference type="ARBA" id="ARBA00022553"/>
    </source>
</evidence>
<feature type="domain" description="FHA" evidence="2">
    <location>
        <begin position="29"/>
        <end position="79"/>
    </location>
</feature>
<dbReference type="InterPro" id="IPR032030">
    <property type="entry name" value="YscD_cytoplasmic_dom"/>
</dbReference>
<dbReference type="SUPFAM" id="SSF55073">
    <property type="entry name" value="Nucleotide cyclase"/>
    <property type="match status" value="1"/>
</dbReference>
<evidence type="ECO:0000313" key="4">
    <source>
        <dbReference type="EMBL" id="CAA9462684.1"/>
    </source>
</evidence>
<gene>
    <name evidence="4" type="ORF">AVDCRST_MAG14-2719</name>
</gene>
<protein>
    <submittedName>
        <fullName evidence="4">Diguanylate cyclase/phosphodiesterase (GGDEF &amp; EAL domains) with PAS/PAC sensor(S)</fullName>
    </submittedName>
</protein>
<dbReference type="SUPFAM" id="SSF49879">
    <property type="entry name" value="SMAD/FHA domain"/>
    <property type="match status" value="1"/>
</dbReference>
<keyword evidence="1" id="KW-0597">Phosphoprotein</keyword>
<dbReference type="Gene3D" id="3.30.70.270">
    <property type="match status" value="1"/>
</dbReference>
<sequence>MDIEEPQKTHLLVLEGPDLGTLHELDGEAVLGSDPSRADLILRDERVESGHARIYARFGRYFAEPLTARGHTELNGEVLTRPRPLSDRDRLRLGESVVEFAAQDPLKSRLIDNLRQTLNHDYLTGLLIKPRFDEELEQALAAAKERGEPLSVIMADVDNLKEINDEHGHLMGELAVGEIGRIIGRFHESDGRRATRFGGDEYQTVLPGTDAPTAASVAERLRRTVEENTFERDGVVAEPTLSLGVSTYPEHGSTAADLTRAADEALYRAKRSGGNTVVSG</sequence>
<dbReference type="InterPro" id="IPR000253">
    <property type="entry name" value="FHA_dom"/>
</dbReference>
<proteinExistence type="predicted"/>
<dbReference type="PROSITE" id="PS50006">
    <property type="entry name" value="FHA_DOMAIN"/>
    <property type="match status" value="1"/>
</dbReference>
<dbReference type="EMBL" id="CADCVG010000112">
    <property type="protein sequence ID" value="CAA9462684.1"/>
    <property type="molecule type" value="Genomic_DNA"/>
</dbReference>
<dbReference type="Gene3D" id="2.60.200.20">
    <property type="match status" value="1"/>
</dbReference>
<organism evidence="4">
    <name type="scientific">uncultured Rubrobacteraceae bacterium</name>
    <dbReference type="NCBI Taxonomy" id="349277"/>
    <lineage>
        <taxon>Bacteria</taxon>
        <taxon>Bacillati</taxon>
        <taxon>Actinomycetota</taxon>
        <taxon>Rubrobacteria</taxon>
        <taxon>Rubrobacterales</taxon>
        <taxon>Rubrobacteraceae</taxon>
        <taxon>environmental samples</taxon>
    </lineage>
</organism>
<dbReference type="InterPro" id="IPR050469">
    <property type="entry name" value="Diguanylate_Cyclase"/>
</dbReference>
<dbReference type="Pfam" id="PF16697">
    <property type="entry name" value="Yop-YscD_cpl"/>
    <property type="match status" value="1"/>
</dbReference>
<dbReference type="CDD" id="cd01949">
    <property type="entry name" value="GGDEF"/>
    <property type="match status" value="1"/>
</dbReference>
<dbReference type="InterPro" id="IPR008984">
    <property type="entry name" value="SMAD_FHA_dom_sf"/>
</dbReference>
<dbReference type="NCBIfam" id="TIGR00254">
    <property type="entry name" value="GGDEF"/>
    <property type="match status" value="1"/>
</dbReference>
<dbReference type="PANTHER" id="PTHR45138:SF9">
    <property type="entry name" value="DIGUANYLATE CYCLASE DGCM-RELATED"/>
    <property type="match status" value="1"/>
</dbReference>
<dbReference type="SMART" id="SM00267">
    <property type="entry name" value="GGDEF"/>
    <property type="match status" value="1"/>
</dbReference>
<evidence type="ECO:0000259" key="3">
    <source>
        <dbReference type="PROSITE" id="PS50887"/>
    </source>
</evidence>
<name>A0A6J4R4P9_9ACTN</name>
<evidence type="ECO:0000259" key="2">
    <source>
        <dbReference type="PROSITE" id="PS50006"/>
    </source>
</evidence>